<dbReference type="PANTHER" id="PTHR14187:SF82">
    <property type="entry name" value="FAMILY CHAPERONE, PUTATIVE (AFU_ORTHOLOGUE AFUA_7G08575)-RELATED"/>
    <property type="match status" value="1"/>
</dbReference>
<evidence type="ECO:0008006" key="4">
    <source>
        <dbReference type="Google" id="ProtNLM"/>
    </source>
</evidence>
<dbReference type="CDD" id="cd10170">
    <property type="entry name" value="ASKHA_NBD_HSP70"/>
    <property type="match status" value="1"/>
</dbReference>
<comment type="caution">
    <text evidence="2">The sequence shown here is derived from an EMBL/GenBank/DDBJ whole genome shotgun (WGS) entry which is preliminary data.</text>
</comment>
<feature type="region of interest" description="Disordered" evidence="1">
    <location>
        <begin position="1"/>
        <end position="22"/>
    </location>
</feature>
<sequence>MSTRGSTLLAESNAERGGNSRSDEPDLHFIIAIDYGTTYTGAAWALTTDRPLTLGDINVVENWPFAVDKKVPSEYTYSACRNGTNWGYNIDSDAKVLRYTKLNLPVPTRTDALRMLSDAISELHITAPSPGGNSKAVRSIVESAHLVVTPGDVVAAYLEEVFDCIRTDIDNRRGQRHWTRFPIDLVITHPADWDDRAKNTTFKAVSTAFSKVFLHDGAELRHTYLTTEPEACAQYTMKETQGENVRNLRKGDCFIVVDAGGGTVDLVSYHVDSVTPFGVTKVTDVTGAACGASMIDRAFLAEFLHERLGDADYSLLMHHGGSPRQDSTYSHGTPSKGEKFMLQRFLAIKHTFTGADQAQDEVPNALILPEGVGMRDNHQKGVVNGQLLICSSDIKELFADSVDATLDLIDGQVAQIRARGLRPKAIFLSGGFSRSPYLQKKVADRARSYNRMSMKCGQDSWSAVAKGAVLIGGGVDCQVPPEVKQAPEHVGIQLATRFATYDHSESQRYTDSFDLVDRARRNVRWLVAKGDLITHNQPIVRRETIVRKMTSDGSRKGTLVVVRDKRDVLDHQMESQFHERKGRSRPQHVEYLKFDLSKLDNERMITDNQLQDLKREGLYRIEKVPGDPHQEYHRVEMQIEVKINFESMHLILTWGNNVLKTWLLQLGGVQDATTTLA</sequence>
<accession>A0ABR1R5T7</accession>
<protein>
    <recommendedName>
        <fullName evidence="4">Actin-like ATPase domain-containing protein</fullName>
    </recommendedName>
</protein>
<dbReference type="SUPFAM" id="SSF53067">
    <property type="entry name" value="Actin-like ATPase domain"/>
    <property type="match status" value="2"/>
</dbReference>
<dbReference type="Gene3D" id="3.90.640.10">
    <property type="entry name" value="Actin, Chain A, domain 4"/>
    <property type="match status" value="1"/>
</dbReference>
<name>A0ABR1R5T7_9PEZI</name>
<feature type="compositionally biased region" description="Polar residues" evidence="1">
    <location>
        <begin position="1"/>
        <end position="10"/>
    </location>
</feature>
<evidence type="ECO:0000256" key="1">
    <source>
        <dbReference type="SAM" id="MobiDB-lite"/>
    </source>
</evidence>
<dbReference type="InterPro" id="IPR043129">
    <property type="entry name" value="ATPase_NBD"/>
</dbReference>
<evidence type="ECO:0000313" key="2">
    <source>
        <dbReference type="EMBL" id="KAK8001099.1"/>
    </source>
</evidence>
<dbReference type="EMBL" id="JAQQWI010000018">
    <property type="protein sequence ID" value="KAK8001099.1"/>
    <property type="molecule type" value="Genomic_DNA"/>
</dbReference>
<organism evidence="2 3">
    <name type="scientific">Apiospora marii</name>
    <dbReference type="NCBI Taxonomy" id="335849"/>
    <lineage>
        <taxon>Eukaryota</taxon>
        <taxon>Fungi</taxon>
        <taxon>Dikarya</taxon>
        <taxon>Ascomycota</taxon>
        <taxon>Pezizomycotina</taxon>
        <taxon>Sordariomycetes</taxon>
        <taxon>Xylariomycetidae</taxon>
        <taxon>Amphisphaeriales</taxon>
        <taxon>Apiosporaceae</taxon>
        <taxon>Apiospora</taxon>
    </lineage>
</organism>
<dbReference type="Gene3D" id="3.30.420.40">
    <property type="match status" value="2"/>
</dbReference>
<proteinExistence type="predicted"/>
<dbReference type="Proteomes" id="UP001396898">
    <property type="component" value="Unassembled WGS sequence"/>
</dbReference>
<keyword evidence="3" id="KW-1185">Reference proteome</keyword>
<evidence type="ECO:0000313" key="3">
    <source>
        <dbReference type="Proteomes" id="UP001396898"/>
    </source>
</evidence>
<gene>
    <name evidence="2" type="ORF">PG991_013321</name>
</gene>
<reference evidence="2 3" key="1">
    <citation type="submission" date="2023-01" db="EMBL/GenBank/DDBJ databases">
        <title>Analysis of 21 Apiospora genomes using comparative genomics revels a genus with tremendous synthesis potential of carbohydrate active enzymes and secondary metabolites.</title>
        <authorList>
            <person name="Sorensen T."/>
        </authorList>
    </citation>
    <scope>NUCLEOTIDE SEQUENCE [LARGE SCALE GENOMIC DNA]</scope>
    <source>
        <strain evidence="2 3">CBS 20057</strain>
    </source>
</reference>
<dbReference type="PANTHER" id="PTHR14187">
    <property type="entry name" value="ALPHA KINASE/ELONGATION FACTOR 2 KINASE"/>
    <property type="match status" value="1"/>
</dbReference>